<organism evidence="2">
    <name type="scientific">marine metagenome</name>
    <dbReference type="NCBI Taxonomy" id="408172"/>
    <lineage>
        <taxon>unclassified sequences</taxon>
        <taxon>metagenomes</taxon>
        <taxon>ecological metagenomes</taxon>
    </lineage>
</organism>
<keyword evidence="1" id="KW-1133">Transmembrane helix</keyword>
<reference evidence="2" key="1">
    <citation type="submission" date="2018-05" db="EMBL/GenBank/DDBJ databases">
        <authorList>
            <person name="Lanie J.A."/>
            <person name="Ng W.-L."/>
            <person name="Kazmierczak K.M."/>
            <person name="Andrzejewski T.M."/>
            <person name="Davidsen T.M."/>
            <person name="Wayne K.J."/>
            <person name="Tettelin H."/>
            <person name="Glass J.I."/>
            <person name="Rusch D."/>
            <person name="Podicherti R."/>
            <person name="Tsui H.-C.T."/>
            <person name="Winkler M.E."/>
        </authorList>
    </citation>
    <scope>NUCLEOTIDE SEQUENCE</scope>
</reference>
<feature type="non-terminal residue" evidence="2">
    <location>
        <position position="27"/>
    </location>
</feature>
<accession>A0A381SPH7</accession>
<gene>
    <name evidence="2" type="ORF">METZ01_LOCUS56037</name>
</gene>
<dbReference type="EMBL" id="UINC01003080">
    <property type="protein sequence ID" value="SVA03183.1"/>
    <property type="molecule type" value="Genomic_DNA"/>
</dbReference>
<keyword evidence="1" id="KW-0812">Transmembrane</keyword>
<evidence type="ECO:0000256" key="1">
    <source>
        <dbReference type="SAM" id="Phobius"/>
    </source>
</evidence>
<dbReference type="AlphaFoldDB" id="A0A381SPH7"/>
<proteinExistence type="predicted"/>
<keyword evidence="1" id="KW-0472">Membrane</keyword>
<name>A0A381SPH7_9ZZZZ</name>
<evidence type="ECO:0000313" key="2">
    <source>
        <dbReference type="EMBL" id="SVA03183.1"/>
    </source>
</evidence>
<sequence>MKRTVTSIGFDFKSLLISSIILVWLFV</sequence>
<protein>
    <submittedName>
        <fullName evidence="2">Uncharacterized protein</fullName>
    </submittedName>
</protein>
<feature type="transmembrane region" description="Helical" evidence="1">
    <location>
        <begin position="7"/>
        <end position="26"/>
    </location>
</feature>